<evidence type="ECO:0000256" key="3">
    <source>
        <dbReference type="ARBA" id="ARBA00022452"/>
    </source>
</evidence>
<evidence type="ECO:0008006" key="14">
    <source>
        <dbReference type="Google" id="ProtNLM"/>
    </source>
</evidence>
<keyword evidence="3 8" id="KW-1134">Transmembrane beta strand</keyword>
<evidence type="ECO:0000256" key="9">
    <source>
        <dbReference type="RuleBase" id="RU003357"/>
    </source>
</evidence>
<proteinExistence type="inferred from homology"/>
<keyword evidence="6 8" id="KW-0472">Membrane</keyword>
<keyword evidence="2 8" id="KW-0813">Transport</keyword>
<evidence type="ECO:0000256" key="8">
    <source>
        <dbReference type="PROSITE-ProRule" id="PRU01360"/>
    </source>
</evidence>
<organism evidence="12 13">
    <name type="scientific">Spirosoma montaniterrae</name>
    <dbReference type="NCBI Taxonomy" id="1178516"/>
    <lineage>
        <taxon>Bacteria</taxon>
        <taxon>Pseudomonadati</taxon>
        <taxon>Bacteroidota</taxon>
        <taxon>Cytophagia</taxon>
        <taxon>Cytophagales</taxon>
        <taxon>Cytophagaceae</taxon>
        <taxon>Spirosoma</taxon>
    </lineage>
</organism>
<protein>
    <recommendedName>
        <fullName evidence="14">SusC/RagA family TonB-linked outer membrane protein</fullName>
    </recommendedName>
</protein>
<dbReference type="InterPro" id="IPR023997">
    <property type="entry name" value="TonB-dep_OMP_SusC/RagA_CS"/>
</dbReference>
<evidence type="ECO:0000313" key="13">
    <source>
        <dbReference type="Proteomes" id="UP000187941"/>
    </source>
</evidence>
<dbReference type="InterPro" id="IPR037066">
    <property type="entry name" value="Plug_dom_sf"/>
</dbReference>
<dbReference type="Proteomes" id="UP000187941">
    <property type="component" value="Chromosome"/>
</dbReference>
<dbReference type="Pfam" id="PF07715">
    <property type="entry name" value="Plug"/>
    <property type="match status" value="1"/>
</dbReference>
<evidence type="ECO:0000256" key="4">
    <source>
        <dbReference type="ARBA" id="ARBA00022692"/>
    </source>
</evidence>
<dbReference type="EMBL" id="CP014263">
    <property type="protein sequence ID" value="AQG82066.1"/>
    <property type="molecule type" value="Genomic_DNA"/>
</dbReference>
<dbReference type="GO" id="GO:0009279">
    <property type="term" value="C:cell outer membrane"/>
    <property type="evidence" value="ECO:0007669"/>
    <property type="project" value="UniProtKB-SubCell"/>
</dbReference>
<evidence type="ECO:0000259" key="11">
    <source>
        <dbReference type="Pfam" id="PF07715"/>
    </source>
</evidence>
<dbReference type="InterPro" id="IPR000531">
    <property type="entry name" value="Beta-barrel_TonB"/>
</dbReference>
<gene>
    <name evidence="12" type="ORF">AWR27_23880</name>
</gene>
<evidence type="ECO:0000313" key="12">
    <source>
        <dbReference type="EMBL" id="AQG82066.1"/>
    </source>
</evidence>
<keyword evidence="13" id="KW-1185">Reference proteome</keyword>
<dbReference type="STRING" id="1178516.AWR27_23880"/>
<reference evidence="12 13" key="1">
    <citation type="submission" date="2016-01" db="EMBL/GenBank/DDBJ databases">
        <authorList>
            <person name="Oliw E.H."/>
        </authorList>
    </citation>
    <scope>NUCLEOTIDE SEQUENCE [LARGE SCALE GENOMIC DNA]</scope>
    <source>
        <strain evidence="12 13">DY10</strain>
    </source>
</reference>
<dbReference type="FunFam" id="2.60.40.1120:FF:000003">
    <property type="entry name" value="Outer membrane protein Omp121"/>
    <property type="match status" value="1"/>
</dbReference>
<evidence type="ECO:0000256" key="1">
    <source>
        <dbReference type="ARBA" id="ARBA00004571"/>
    </source>
</evidence>
<dbReference type="PROSITE" id="PS52016">
    <property type="entry name" value="TONB_DEPENDENT_REC_3"/>
    <property type="match status" value="1"/>
</dbReference>
<dbReference type="InterPro" id="IPR036942">
    <property type="entry name" value="Beta-barrel_TonB_sf"/>
</dbReference>
<comment type="subcellular location">
    <subcellularLocation>
        <location evidence="1 8">Cell outer membrane</location>
        <topology evidence="1 8">Multi-pass membrane protein</topology>
    </subcellularLocation>
</comment>
<keyword evidence="5 9" id="KW-0798">TonB box</keyword>
<dbReference type="SUPFAM" id="SSF49464">
    <property type="entry name" value="Carboxypeptidase regulatory domain-like"/>
    <property type="match status" value="1"/>
</dbReference>
<name>A0A1P9X355_9BACT</name>
<evidence type="ECO:0000256" key="2">
    <source>
        <dbReference type="ARBA" id="ARBA00022448"/>
    </source>
</evidence>
<feature type="domain" description="TonB-dependent receptor plug" evidence="11">
    <location>
        <begin position="261"/>
        <end position="366"/>
    </location>
</feature>
<dbReference type="Pfam" id="PF00593">
    <property type="entry name" value="TonB_dep_Rec_b-barrel"/>
    <property type="match status" value="1"/>
</dbReference>
<keyword evidence="7 8" id="KW-0998">Cell outer membrane</keyword>
<dbReference type="Gene3D" id="2.60.40.1120">
    <property type="entry name" value="Carboxypeptidase-like, regulatory domain"/>
    <property type="match status" value="1"/>
</dbReference>
<dbReference type="InterPro" id="IPR012910">
    <property type="entry name" value="Plug_dom"/>
</dbReference>
<dbReference type="InterPro" id="IPR023996">
    <property type="entry name" value="TonB-dep_OMP_SusC/RagA"/>
</dbReference>
<dbReference type="NCBIfam" id="TIGR04057">
    <property type="entry name" value="SusC_RagA_signa"/>
    <property type="match status" value="1"/>
</dbReference>
<evidence type="ECO:0000259" key="10">
    <source>
        <dbReference type="Pfam" id="PF00593"/>
    </source>
</evidence>
<dbReference type="SUPFAM" id="SSF56935">
    <property type="entry name" value="Porins"/>
    <property type="match status" value="1"/>
</dbReference>
<accession>A0A1P9X355</accession>
<dbReference type="Gene3D" id="2.170.130.10">
    <property type="entry name" value="TonB-dependent receptor, plug domain"/>
    <property type="match status" value="1"/>
</dbReference>
<evidence type="ECO:0000256" key="5">
    <source>
        <dbReference type="ARBA" id="ARBA00023077"/>
    </source>
</evidence>
<dbReference type="KEGG" id="smon:AWR27_23880"/>
<sequence>MLPSAVDAQVLASTSRLNSQRPELVLKQHGDDGSGRAVSPKMVQLKVGLARIEKRYGVSFIYRSDLVDTQVLNNTMLSGSLTEDLNSLLQGTDLISEPVRANFYIIRAKGQKAGKTLRPLKRAGLLEEENKGPFALIGAGTDIRSLSQSLENRISRAGLILNELVQDRVVTGRITDESGAVLAGASIAVKGTNRGTSTNSDGSYSINVPSNNATLIFSYIGYVTQEIAVGNQSTINVSLASDVKTLQEVSVVNIGYGTVRQRDLASSVAIAGRKEFGDVNVSDANQLLQGKLAGVNVTNNNGLPGSGTKITIRGVGSFTNSDPLYVIDGIQGGDINSVSPYDIENVTVLKDAATTAIYGAAAANGVVIVTTKRGKSGTPKLSYTGYVGVAQPWRKLDMLNATQYVDLVGDIQTALGGQLTSKLQSPDVRVTRTDWQNEIYRNGRLTEHYLNLTGGSEKSTYSVSMGYTNQQAIMRNYDFERINLRAALEQTVGRFKFGQNINFRYTTNRGNTASFADALRMPPYAPTTDPTNLGGFSRVTTTDDLNDAFNPLATINLTNRKARFMQLYTQLFGEWRIMDGLTFRTQASINFGNYNGFNFQRPFANGMLVFPRQITEYYGYDISPLLENYLTYDKTFGRIHNLNVVVGNTYVRGALGRSLNAQGNDLANDEIQQIGVSPKTTITSGSAYESARLSYFGRVNYTLMDRYIFTASFRRDGSPNFGATNRFGNFPGFGFAWIVSEEPFLKNIPAISNLKVRASWGKTGNDRIPFGLTEPTVWRGSPSLVYSLGTDGTYTQGATVNSIAAPSLRWEETTQTNVGVDVTLFNKIGLTVDYYNRNNNGLLLQVPIPPSTGVGNTGVGTSTLWQNAASAFNRGVEFTASYRADIGKLRLDLTGNAAYNKNQVTSLGGGVPFANGSIDGGFNATRTEPGFPLGYFYGYRVDRVVSSVADLRSLGVDDKGASTFQDKLLPGDFVYRDINGDGRITPADQTFLGSPIPKWTYGGNINLRYGPLDAMIALQGVAGVEIYNALNYWLVGMTRPFNASTQVLRRWRQDGDVTDVPRAGQNANLNTRPSSYFVENGAFMRVRNITIGYSLPNAFLQKSRFIQSVRLYATLQNALTFTRYTGYDPEISSPDPNNASAFLFSRGVDRGQYPQPRTYMIGLQANF</sequence>
<keyword evidence="4 8" id="KW-0812">Transmembrane</keyword>
<evidence type="ECO:0000256" key="7">
    <source>
        <dbReference type="ARBA" id="ARBA00023237"/>
    </source>
</evidence>
<dbReference type="InterPro" id="IPR008969">
    <property type="entry name" value="CarboxyPept-like_regulatory"/>
</dbReference>
<dbReference type="NCBIfam" id="TIGR04056">
    <property type="entry name" value="OMP_RagA_SusC"/>
    <property type="match status" value="1"/>
</dbReference>
<dbReference type="AlphaFoldDB" id="A0A1P9X355"/>
<dbReference type="Gene3D" id="2.40.170.20">
    <property type="entry name" value="TonB-dependent receptor, beta-barrel domain"/>
    <property type="match status" value="1"/>
</dbReference>
<dbReference type="RefSeq" id="WP_077133543.1">
    <property type="nucleotide sequence ID" value="NZ_CP014263.1"/>
</dbReference>
<comment type="similarity">
    <text evidence="8 9">Belongs to the TonB-dependent receptor family.</text>
</comment>
<evidence type="ECO:0000256" key="6">
    <source>
        <dbReference type="ARBA" id="ARBA00023136"/>
    </source>
</evidence>
<dbReference type="InterPro" id="IPR039426">
    <property type="entry name" value="TonB-dep_rcpt-like"/>
</dbReference>
<dbReference type="Pfam" id="PF13715">
    <property type="entry name" value="CarbopepD_reg_2"/>
    <property type="match status" value="1"/>
</dbReference>
<feature type="domain" description="TonB-dependent receptor-like beta-barrel" evidence="10">
    <location>
        <begin position="531"/>
        <end position="1117"/>
    </location>
</feature>